<accession>A0A1H6FRI2</accession>
<evidence type="ECO:0000313" key="3">
    <source>
        <dbReference type="Proteomes" id="UP000199112"/>
    </source>
</evidence>
<dbReference type="SUPFAM" id="SSF100950">
    <property type="entry name" value="NagB/RpiA/CoA transferase-like"/>
    <property type="match status" value="2"/>
</dbReference>
<sequence length="582" mass="62000">MTDVVDLSRLVARVEDGSTIAFGGKTLHRAPMAFVRELVRADVSDLVPIGLANSMDIDLLAGTGQLEAACYGYVGFEAFGLAPNTRRAIEDGTLEAREGTCYTVATALRAAMQGVPFLPIAGLDGSDLLEIGDDYLAEATDPFTGESTYAVRRVEPDIAVIHATEVDTDGNARFDGADLTENLVAKAADRVFVTAERVVDADAFTDDPGSTDVPGVLVDAVAEVPDGAHPCSCPGSYDYDREHLEQYLEAASSGDLEAYLSKYVGPDEDHYRDRAVADRREVLEWSARQSAVSSDGGVDDGGSIEAESRTTDSSGAVTSETASSNAASSDHRHDPEPAIDCTIAEVMTVAIARRLEEISVAFQGFASPLPTVALRAARERAGTTHLSASGAMNGSPAETPLSTEDARLLEGAPAHFSSPEAFDLAARGGVDVMFVGGAQVDRRGRLNNTVAGSWADPTVKFGGGGGAGSLLPLVEEAWAWRTEHRARSLPAEVDFTTAEGNLTYLVTPLCEFERRDGELQVVSIHPGVSREEIRERTGWDVRFASSEVDETPLPTDEELEALERVDPTRVRRSGFETLSALE</sequence>
<gene>
    <name evidence="2" type="ORF">SAMN04487967_1406</name>
</gene>
<dbReference type="OrthoDB" id="301771at2157"/>
<keyword evidence="3" id="KW-1185">Reference proteome</keyword>
<dbReference type="PANTHER" id="PTHR43293:SF3">
    <property type="entry name" value="CHOLESTEROL RING-CLEAVING HYDROLASE IPDB SUBUNIT"/>
    <property type="match status" value="1"/>
</dbReference>
<proteinExistence type="predicted"/>
<dbReference type="InterPro" id="IPR037171">
    <property type="entry name" value="NagB/RpiA_transferase-like"/>
</dbReference>
<evidence type="ECO:0000313" key="2">
    <source>
        <dbReference type="EMBL" id="SEH13487.1"/>
    </source>
</evidence>
<name>A0A1H6FRI2_9EURY</name>
<dbReference type="Pfam" id="PF01144">
    <property type="entry name" value="CoA_trans"/>
    <property type="match status" value="2"/>
</dbReference>
<dbReference type="InterPro" id="IPR004165">
    <property type="entry name" value="CoA_trans_fam_I"/>
</dbReference>
<dbReference type="PANTHER" id="PTHR43293">
    <property type="entry name" value="ACETATE COA-TRANSFERASE YDIF"/>
    <property type="match status" value="1"/>
</dbReference>
<dbReference type="Gene3D" id="3.30.30.40">
    <property type="match status" value="1"/>
</dbReference>
<dbReference type="Gene3D" id="3.40.1080.10">
    <property type="entry name" value="Glutaconate Coenzyme A-transferase"/>
    <property type="match status" value="2"/>
</dbReference>
<dbReference type="AlphaFoldDB" id="A0A1H6FRI2"/>
<dbReference type="Proteomes" id="UP000199112">
    <property type="component" value="Unassembled WGS sequence"/>
</dbReference>
<dbReference type="GO" id="GO:0008410">
    <property type="term" value="F:CoA-transferase activity"/>
    <property type="evidence" value="ECO:0007669"/>
    <property type="project" value="InterPro"/>
</dbReference>
<keyword evidence="2" id="KW-0808">Transferase</keyword>
<feature type="compositionally biased region" description="Low complexity" evidence="1">
    <location>
        <begin position="316"/>
        <end position="328"/>
    </location>
</feature>
<dbReference type="SMART" id="SM00882">
    <property type="entry name" value="CoA_trans"/>
    <property type="match status" value="2"/>
</dbReference>
<feature type="region of interest" description="Disordered" evidence="1">
    <location>
        <begin position="287"/>
        <end position="336"/>
    </location>
</feature>
<dbReference type="RefSeq" id="WP_090506288.1">
    <property type="nucleotide sequence ID" value="NZ_FNWL01000001.1"/>
</dbReference>
<dbReference type="EMBL" id="FNWL01000001">
    <property type="protein sequence ID" value="SEH13487.1"/>
    <property type="molecule type" value="Genomic_DNA"/>
</dbReference>
<evidence type="ECO:0000256" key="1">
    <source>
        <dbReference type="SAM" id="MobiDB-lite"/>
    </source>
</evidence>
<reference evidence="3" key="1">
    <citation type="submission" date="2016-10" db="EMBL/GenBank/DDBJ databases">
        <authorList>
            <person name="Varghese N."/>
            <person name="Submissions S."/>
        </authorList>
    </citation>
    <scope>NUCLEOTIDE SEQUENCE [LARGE SCALE GENOMIC DNA]</scope>
    <source>
        <strain evidence="3">CGMCC 1.8981</strain>
    </source>
</reference>
<organism evidence="2 3">
    <name type="scientific">Natronorubrum sediminis</name>
    <dbReference type="NCBI Taxonomy" id="640943"/>
    <lineage>
        <taxon>Archaea</taxon>
        <taxon>Methanobacteriati</taxon>
        <taxon>Methanobacteriota</taxon>
        <taxon>Stenosarchaea group</taxon>
        <taxon>Halobacteria</taxon>
        <taxon>Halobacteriales</taxon>
        <taxon>Natrialbaceae</taxon>
        <taxon>Natronorubrum</taxon>
    </lineage>
</organism>
<protein>
    <submittedName>
        <fullName evidence="2">Glutaconate CoA-transferase subunit B</fullName>
    </submittedName>
</protein>